<feature type="region of interest" description="Disordered" evidence="1">
    <location>
        <begin position="271"/>
        <end position="312"/>
    </location>
</feature>
<sequence length="312" mass="34770">MLGETYAYQDAANKLEELAVTRTTSGYLSHPLASYSQAFPESEIQIYSTRTASGQAWHLTNASNDLEIGDEAVFTIQGIISQCDLPPVVRPYGKSVSPKHLRQRVLLTGLNTATFSHALEGLARVDNILRLNIRDDAPPRITALVQGYPALEITNRYFTSKRMASEEDHLSFANDIDPNGILEQLRGDSLVHTSDNAVQYFQRLTANGGQQFKAIKPAHIKKGDIAEIQFTISLVEVNAGKGKDSRQHYITKLVLRSITQLDRSFSDACRLRNGRNAPRPSLKRKIGHEDEEAKETQDRIKRMAVDEPNLLG</sequence>
<proteinExistence type="predicted"/>
<gene>
    <name evidence="2" type="ORF">VNI00_018030</name>
</gene>
<dbReference type="Proteomes" id="UP001383192">
    <property type="component" value="Unassembled WGS sequence"/>
</dbReference>
<protein>
    <submittedName>
        <fullName evidence="2">Uncharacterized protein</fullName>
    </submittedName>
</protein>
<feature type="compositionally biased region" description="Basic and acidic residues" evidence="1">
    <location>
        <begin position="294"/>
        <end position="305"/>
    </location>
</feature>
<evidence type="ECO:0000313" key="3">
    <source>
        <dbReference type="Proteomes" id="UP001383192"/>
    </source>
</evidence>
<dbReference type="EMBL" id="JAYKXP010000206">
    <property type="protein sequence ID" value="KAK7019645.1"/>
    <property type="molecule type" value="Genomic_DNA"/>
</dbReference>
<reference evidence="2 3" key="1">
    <citation type="submission" date="2024-01" db="EMBL/GenBank/DDBJ databases">
        <title>A draft genome for a cacao thread blight-causing isolate of Paramarasmius palmivorus.</title>
        <authorList>
            <person name="Baruah I.K."/>
            <person name="Bukari Y."/>
            <person name="Amoako-Attah I."/>
            <person name="Meinhardt L.W."/>
            <person name="Bailey B.A."/>
            <person name="Cohen S.P."/>
        </authorList>
    </citation>
    <scope>NUCLEOTIDE SEQUENCE [LARGE SCALE GENOMIC DNA]</scope>
    <source>
        <strain evidence="2 3">GH-12</strain>
    </source>
</reference>
<evidence type="ECO:0000256" key="1">
    <source>
        <dbReference type="SAM" id="MobiDB-lite"/>
    </source>
</evidence>
<comment type="caution">
    <text evidence="2">The sequence shown here is derived from an EMBL/GenBank/DDBJ whole genome shotgun (WGS) entry which is preliminary data.</text>
</comment>
<keyword evidence="3" id="KW-1185">Reference proteome</keyword>
<accession>A0AAW0B335</accession>
<organism evidence="2 3">
    <name type="scientific">Paramarasmius palmivorus</name>
    <dbReference type="NCBI Taxonomy" id="297713"/>
    <lineage>
        <taxon>Eukaryota</taxon>
        <taxon>Fungi</taxon>
        <taxon>Dikarya</taxon>
        <taxon>Basidiomycota</taxon>
        <taxon>Agaricomycotina</taxon>
        <taxon>Agaricomycetes</taxon>
        <taxon>Agaricomycetidae</taxon>
        <taxon>Agaricales</taxon>
        <taxon>Marasmiineae</taxon>
        <taxon>Marasmiaceae</taxon>
        <taxon>Paramarasmius</taxon>
    </lineage>
</organism>
<dbReference type="AlphaFoldDB" id="A0AAW0B335"/>
<evidence type="ECO:0000313" key="2">
    <source>
        <dbReference type="EMBL" id="KAK7019645.1"/>
    </source>
</evidence>
<name>A0AAW0B335_9AGAR</name>